<evidence type="ECO:0000256" key="4">
    <source>
        <dbReference type="ARBA" id="ARBA00022723"/>
    </source>
</evidence>
<feature type="signal peptide" evidence="9">
    <location>
        <begin position="1"/>
        <end position="21"/>
    </location>
</feature>
<evidence type="ECO:0000256" key="6">
    <source>
        <dbReference type="ARBA" id="ARBA00022833"/>
    </source>
</evidence>
<feature type="chain" id="PRO_5032790884" evidence="9">
    <location>
        <begin position="22"/>
        <end position="969"/>
    </location>
</feature>
<evidence type="ECO:0000256" key="9">
    <source>
        <dbReference type="SAM" id="SignalP"/>
    </source>
</evidence>
<dbReference type="GO" id="GO:0006508">
    <property type="term" value="P:proteolysis"/>
    <property type="evidence" value="ECO:0007669"/>
    <property type="project" value="UniProtKB-KW"/>
</dbReference>
<evidence type="ECO:0000256" key="8">
    <source>
        <dbReference type="RuleBase" id="RU004447"/>
    </source>
</evidence>
<proteinExistence type="inferred from homology"/>
<dbReference type="GO" id="GO:0046872">
    <property type="term" value="F:metal ion binding"/>
    <property type="evidence" value="ECO:0007669"/>
    <property type="project" value="UniProtKB-KW"/>
</dbReference>
<dbReference type="InterPro" id="IPR007863">
    <property type="entry name" value="Peptidase_M16_C"/>
</dbReference>
<comment type="caution">
    <text evidence="12">The sequence shown here is derived from an EMBL/GenBank/DDBJ whole genome shotgun (WGS) entry which is preliminary data.</text>
</comment>
<dbReference type="InterPro" id="IPR011765">
    <property type="entry name" value="Pept_M16_N"/>
</dbReference>
<dbReference type="AlphaFoldDB" id="A0A840YXD5"/>
<evidence type="ECO:0000313" key="13">
    <source>
        <dbReference type="Proteomes" id="UP000554342"/>
    </source>
</evidence>
<dbReference type="PANTHER" id="PTHR43690:SF17">
    <property type="entry name" value="PROTEIN YHJJ"/>
    <property type="match status" value="1"/>
</dbReference>
<sequence>MRISFHGARAALMLVTGLVLATPAFPQDSTAPAGDAAATITPNTAPDSQKPWLFKGSDIPPYAAWHFGTLPNGVRYAVRRNGVPPGQVSIRVRIGVGSLMENPSQRGFAHLLEHLSFRGSAVAGDMESKRIWQRLGVTFGSDSNAETTFTQTVYKLDLPSATTASLDESMHILAGMMEQPDLDQKALDAERPAVLAERREQPGPQVKMANATRELYFAGQPLADRSPIGDVKALEAATPASVRAFHDKWYRPERAVVVVAGDLDPALLEQAITKYFGAWKGDGASPQTPDFGRPQKDEPRVATIAEPDFPPVVSMAYIRPWTVRNDTILFNQRRMIDMIAIRLVNRRLERKARSGGSFLQAGVDLDDVSRSANVTGISIVPAGKDWQAALKDVRAVIEDAKTSPPSQAEIDREVSEVLAGMKNSVATSTVEPGSSQADMMVQAVDIHETVASPQVSLAIFQQAIAKKFFTPANVLAASKKVFDGVALRAIVNTQHPDAKAPAQLLADLDANVSGLAGKRTALGKVSFDDLPKLGPAGKVTGRSVVLTNPEITKVAFANGVNLLMFPNASEKGKVYVRVRFGHGYNAIPADHVTPAWAGSIALVPSGVGTLNQEQLDQLTGDRQIGMDFGIDDDAFELSAATTAGDLDDQLRLLATKLADPGWDPNPVKRARAVALAAYDTLSSSPRGVLTRDLDGLLRDGDPRWATPSKAEVEKLTPQGFRDFWAPILASGPIEVQVFGDATADQIVSAVGKSFGALKPRPAEKTVDAPIRFPTHDTTPVVLHHNGKPDQAAALIAWPTGGGVAGIAQGRGLDVLAAIFQDRLFDQLRSQAGASYSPSVSSDWPEGLPTGGKIMAVGMVAPDKTDLFFRLSRKIAADLVATPVSDDELRRAVAPIGQYLMRASSGNPFWMEQSKGGSFDPARIAAIDTMPDDYMKLTPADVQALAKRYLVPSKDWTMVILPQSQAKAGK</sequence>
<dbReference type="RefSeq" id="WP_184001964.1">
    <property type="nucleotide sequence ID" value="NZ_BAABIF010000004.1"/>
</dbReference>
<keyword evidence="4" id="KW-0479">Metal-binding</keyword>
<dbReference type="Proteomes" id="UP000554342">
    <property type="component" value="Unassembled WGS sequence"/>
</dbReference>
<dbReference type="PANTHER" id="PTHR43690">
    <property type="entry name" value="NARDILYSIN"/>
    <property type="match status" value="1"/>
</dbReference>
<dbReference type="InterPro" id="IPR050626">
    <property type="entry name" value="Peptidase_M16"/>
</dbReference>
<keyword evidence="7" id="KW-0482">Metalloprotease</keyword>
<dbReference type="PROSITE" id="PS00143">
    <property type="entry name" value="INSULINASE"/>
    <property type="match status" value="1"/>
</dbReference>
<gene>
    <name evidence="12" type="ORF">FHR23_001220</name>
</gene>
<keyword evidence="6" id="KW-0862">Zinc</keyword>
<feature type="domain" description="Peptidase M16 N-terminal" evidence="10">
    <location>
        <begin position="87"/>
        <end position="201"/>
    </location>
</feature>
<protein>
    <submittedName>
        <fullName evidence="12">Zinc protease</fullName>
        <ecNumber evidence="12">3.4.24.-</ecNumber>
    </submittedName>
</protein>
<dbReference type="InterPro" id="IPR001431">
    <property type="entry name" value="Pept_M16_Zn_BS"/>
</dbReference>
<feature type="domain" description="Peptidase M16 C-terminal" evidence="11">
    <location>
        <begin position="238"/>
        <end position="414"/>
    </location>
</feature>
<dbReference type="SUPFAM" id="SSF63411">
    <property type="entry name" value="LuxS/MPP-like metallohydrolase"/>
    <property type="match status" value="4"/>
</dbReference>
<dbReference type="Pfam" id="PF05193">
    <property type="entry name" value="Peptidase_M16_C"/>
    <property type="match status" value="2"/>
</dbReference>
<dbReference type="GO" id="GO:0004222">
    <property type="term" value="F:metalloendopeptidase activity"/>
    <property type="evidence" value="ECO:0007669"/>
    <property type="project" value="InterPro"/>
</dbReference>
<dbReference type="Gene3D" id="3.30.830.10">
    <property type="entry name" value="Metalloenzyme, LuxS/M16 peptidase-like"/>
    <property type="match status" value="4"/>
</dbReference>
<evidence type="ECO:0000256" key="2">
    <source>
        <dbReference type="ARBA" id="ARBA00007261"/>
    </source>
</evidence>
<accession>A0A840YXD5</accession>
<dbReference type="Pfam" id="PF00675">
    <property type="entry name" value="Peptidase_M16"/>
    <property type="match status" value="1"/>
</dbReference>
<dbReference type="EMBL" id="JACIJI010000001">
    <property type="protein sequence ID" value="MBB5718313.1"/>
    <property type="molecule type" value="Genomic_DNA"/>
</dbReference>
<keyword evidence="13" id="KW-1185">Reference proteome</keyword>
<keyword evidence="3 12" id="KW-0645">Protease</keyword>
<evidence type="ECO:0000259" key="10">
    <source>
        <dbReference type="Pfam" id="PF00675"/>
    </source>
</evidence>
<evidence type="ECO:0000256" key="5">
    <source>
        <dbReference type="ARBA" id="ARBA00022801"/>
    </source>
</evidence>
<dbReference type="EC" id="3.4.24.-" evidence="12"/>
<comment type="similarity">
    <text evidence="2 8">Belongs to the peptidase M16 family.</text>
</comment>
<evidence type="ECO:0000259" key="11">
    <source>
        <dbReference type="Pfam" id="PF05193"/>
    </source>
</evidence>
<dbReference type="InterPro" id="IPR011249">
    <property type="entry name" value="Metalloenz_LuxS/M16"/>
</dbReference>
<keyword evidence="9" id="KW-0732">Signal</keyword>
<evidence type="ECO:0000256" key="7">
    <source>
        <dbReference type="ARBA" id="ARBA00023049"/>
    </source>
</evidence>
<evidence type="ECO:0000313" key="12">
    <source>
        <dbReference type="EMBL" id="MBB5718313.1"/>
    </source>
</evidence>
<reference evidence="12 13" key="1">
    <citation type="submission" date="2020-08" db="EMBL/GenBank/DDBJ databases">
        <title>Genomic Encyclopedia of Type Strains, Phase IV (KMG-IV): sequencing the most valuable type-strain genomes for metagenomic binning, comparative biology and taxonomic classification.</title>
        <authorList>
            <person name="Goeker M."/>
        </authorList>
    </citation>
    <scope>NUCLEOTIDE SEQUENCE [LARGE SCALE GENOMIC DNA]</scope>
    <source>
        <strain evidence="12 13">DSM 27203</strain>
    </source>
</reference>
<name>A0A840YXD5_9SPHN</name>
<keyword evidence="5 12" id="KW-0378">Hydrolase</keyword>
<evidence type="ECO:0000256" key="1">
    <source>
        <dbReference type="ARBA" id="ARBA00001947"/>
    </source>
</evidence>
<organism evidence="12 13">
    <name type="scientific">Stakelama sediminis</name>
    <dbReference type="NCBI Taxonomy" id="463200"/>
    <lineage>
        <taxon>Bacteria</taxon>
        <taxon>Pseudomonadati</taxon>
        <taxon>Pseudomonadota</taxon>
        <taxon>Alphaproteobacteria</taxon>
        <taxon>Sphingomonadales</taxon>
        <taxon>Sphingomonadaceae</taxon>
        <taxon>Stakelama</taxon>
    </lineage>
</organism>
<feature type="domain" description="Peptidase M16 C-terminal" evidence="11">
    <location>
        <begin position="714"/>
        <end position="893"/>
    </location>
</feature>
<evidence type="ECO:0000256" key="3">
    <source>
        <dbReference type="ARBA" id="ARBA00022670"/>
    </source>
</evidence>
<comment type="cofactor">
    <cofactor evidence="1">
        <name>Zn(2+)</name>
        <dbReference type="ChEBI" id="CHEBI:29105"/>
    </cofactor>
</comment>